<reference evidence="1" key="2">
    <citation type="submission" date="2014-07" db="EMBL/GenBank/DDBJ databases">
        <authorList>
            <person name="Hull J."/>
        </authorList>
    </citation>
    <scope>NUCLEOTIDE SEQUENCE</scope>
</reference>
<reference evidence="1" key="1">
    <citation type="journal article" date="2014" name="PLoS ONE">
        <title>Transcriptome-Based Identification of ABC Transporters in the Western Tarnished Plant Bug Lygus hesperus.</title>
        <authorList>
            <person name="Hull J.J."/>
            <person name="Chaney K."/>
            <person name="Geib S.M."/>
            <person name="Fabrick J.A."/>
            <person name="Brent C.S."/>
            <person name="Walsh D."/>
            <person name="Lavine L.C."/>
        </authorList>
    </citation>
    <scope>NUCLEOTIDE SEQUENCE</scope>
</reference>
<dbReference type="AlphaFoldDB" id="A0A0A9WP73"/>
<keyword evidence="1" id="KW-0687">Ribonucleoprotein</keyword>
<organism evidence="1">
    <name type="scientific">Lygus hesperus</name>
    <name type="common">Western plant bug</name>
    <dbReference type="NCBI Taxonomy" id="30085"/>
    <lineage>
        <taxon>Eukaryota</taxon>
        <taxon>Metazoa</taxon>
        <taxon>Ecdysozoa</taxon>
        <taxon>Arthropoda</taxon>
        <taxon>Hexapoda</taxon>
        <taxon>Insecta</taxon>
        <taxon>Pterygota</taxon>
        <taxon>Neoptera</taxon>
        <taxon>Paraneoptera</taxon>
        <taxon>Hemiptera</taxon>
        <taxon>Heteroptera</taxon>
        <taxon>Panheteroptera</taxon>
        <taxon>Cimicomorpha</taxon>
        <taxon>Miridae</taxon>
        <taxon>Mirini</taxon>
        <taxon>Lygus</taxon>
    </lineage>
</organism>
<protein>
    <submittedName>
        <fullName evidence="1">50S ribosomal protein L3</fullName>
    </submittedName>
</protein>
<evidence type="ECO:0000313" key="1">
    <source>
        <dbReference type="EMBL" id="JAG09564.1"/>
    </source>
</evidence>
<name>A0A0A9WP73_LYGHE</name>
<dbReference type="EMBL" id="GBHO01034040">
    <property type="protein sequence ID" value="JAG09564.1"/>
    <property type="molecule type" value="Transcribed_RNA"/>
</dbReference>
<dbReference type="EMBL" id="GBRD01003443">
    <property type="protein sequence ID" value="JAG62378.1"/>
    <property type="molecule type" value="Transcribed_RNA"/>
</dbReference>
<evidence type="ECO:0000313" key="2">
    <source>
        <dbReference type="EMBL" id="JAG62378.1"/>
    </source>
</evidence>
<dbReference type="GO" id="GO:0005840">
    <property type="term" value="C:ribosome"/>
    <property type="evidence" value="ECO:0007669"/>
    <property type="project" value="UniProtKB-KW"/>
</dbReference>
<proteinExistence type="predicted"/>
<accession>A0A0A9WP73</accession>
<keyword evidence="1" id="KW-0689">Ribosomal protein</keyword>
<reference evidence="2" key="3">
    <citation type="submission" date="2014-09" db="EMBL/GenBank/DDBJ databases">
        <authorList>
            <person name="Magalhaes I.L.F."/>
            <person name="Oliveira U."/>
            <person name="Santos F.R."/>
            <person name="Vidigal T.H.D.A."/>
            <person name="Brescovit A.D."/>
            <person name="Santos A.J."/>
        </authorList>
    </citation>
    <scope>NUCLEOTIDE SEQUENCE</scope>
</reference>
<gene>
    <name evidence="1" type="primary">rplC_15</name>
    <name evidence="1" type="ORF">CM83_17645</name>
</gene>
<sequence>MRIFVKIQRNLGDIIFRQTEKMNGNLTFISRQGSFSVWPSTLYEKMSITGEKETAPANNDKLTALDVRPDRGMLFIIGAPCLPKEEARKTYTANTLMINTADHPSYYDLQVENNHKNSIIIK</sequence>